<dbReference type="EMBL" id="ML170492">
    <property type="protein sequence ID" value="TDL13694.1"/>
    <property type="molecule type" value="Genomic_DNA"/>
</dbReference>
<feature type="transmembrane region" description="Helical" evidence="1">
    <location>
        <begin position="966"/>
        <end position="984"/>
    </location>
</feature>
<gene>
    <name evidence="2" type="ORF">BD410DRAFT_797551</name>
</gene>
<keyword evidence="1" id="KW-0812">Transmembrane</keyword>
<feature type="transmembrane region" description="Helical" evidence="1">
    <location>
        <begin position="1073"/>
        <end position="1093"/>
    </location>
</feature>
<keyword evidence="1" id="KW-0472">Membrane</keyword>
<organism evidence="2 3">
    <name type="scientific">Rickenella mellea</name>
    <dbReference type="NCBI Taxonomy" id="50990"/>
    <lineage>
        <taxon>Eukaryota</taxon>
        <taxon>Fungi</taxon>
        <taxon>Dikarya</taxon>
        <taxon>Basidiomycota</taxon>
        <taxon>Agaricomycotina</taxon>
        <taxon>Agaricomycetes</taxon>
        <taxon>Hymenochaetales</taxon>
        <taxon>Rickenellaceae</taxon>
        <taxon>Rickenella</taxon>
    </lineage>
</organism>
<dbReference type="OrthoDB" id="3353914at2759"/>
<dbReference type="STRING" id="50990.A0A4Y7PE87"/>
<keyword evidence="1" id="KW-1133">Transmembrane helix</keyword>
<dbReference type="Proteomes" id="UP000294933">
    <property type="component" value="Unassembled WGS sequence"/>
</dbReference>
<accession>A0A4Y7PE87</accession>
<dbReference type="VEuPathDB" id="FungiDB:BD410DRAFT_797551"/>
<name>A0A4Y7PE87_9AGAM</name>
<proteinExistence type="predicted"/>
<keyword evidence="3" id="KW-1185">Reference proteome</keyword>
<reference evidence="2 3" key="1">
    <citation type="submission" date="2018-06" db="EMBL/GenBank/DDBJ databases">
        <title>A transcriptomic atlas of mushroom development highlights an independent origin of complex multicellularity.</title>
        <authorList>
            <consortium name="DOE Joint Genome Institute"/>
            <person name="Krizsan K."/>
            <person name="Almasi E."/>
            <person name="Merenyi Z."/>
            <person name="Sahu N."/>
            <person name="Viragh M."/>
            <person name="Koszo T."/>
            <person name="Mondo S."/>
            <person name="Kiss B."/>
            <person name="Balint B."/>
            <person name="Kues U."/>
            <person name="Barry K."/>
            <person name="Hegedus J.C."/>
            <person name="Henrissat B."/>
            <person name="Johnson J."/>
            <person name="Lipzen A."/>
            <person name="Ohm R."/>
            <person name="Nagy I."/>
            <person name="Pangilinan J."/>
            <person name="Yan J."/>
            <person name="Xiong Y."/>
            <person name="Grigoriev I.V."/>
            <person name="Hibbett D.S."/>
            <person name="Nagy L.G."/>
        </authorList>
    </citation>
    <scope>NUCLEOTIDE SEQUENCE [LARGE SCALE GENOMIC DNA]</scope>
    <source>
        <strain evidence="2 3">SZMC22713</strain>
    </source>
</reference>
<evidence type="ECO:0000313" key="2">
    <source>
        <dbReference type="EMBL" id="TDL13694.1"/>
    </source>
</evidence>
<feature type="transmembrane region" description="Helical" evidence="1">
    <location>
        <begin position="1048"/>
        <end position="1067"/>
    </location>
</feature>
<sequence>MPDEVTLLVKTELQYDYDVTTPVIGGGAGTGIAATLDAKSLLTSYYISGSQVLATYQTLDSSGDASPGWTMDDTHFPTTETPLTLRTASVNNSNVDVVAVGSKNNDVWVLTTGTRFPQWVKYQNKVGGQLVDVQPAFDAAGNLRIAVVLFTTGSAHLVYLVDPTSGTWTPDQGVHVSTLGVHDFVVSADFGSTVDNSNFGYLIAGDGVTNDNTGAAIPGIITVTGGKRISAKRLVATGNFTNVSSVALPYPNALPLIFAVEAQTQLGVYFQAQSNGTFTRVNLFGTTKIQKIQSVLRKSNDGVSAATTWVEVFALDATGNILHIESDMTQDPVLVATGLYAISQWRDVAFIAKGMTGLVLTSTSDGLAILLAVGQDRSLQQWVQDPATTDWSSQALAVPDSSGKSAVGKKTVYYVEVSAFDVNNVPKSGLSATIYGVQYANINVNGRPAMIDPIRSVTANTNAMGKISLTYDAPDSLAAPTVSIWVEGMPLDIRTDIQGSGDIQKKLRTITSDDLKSATNQETGQPLLVNVDDNTVDELVTALTGVVAVLDPDEEQPSNAAVSNIRNIHGSSKSLSRKFIHHKTASHVAATRSRFSPSLGHIRGRGGKAVHIKFRRQGTHHANLRTPIVAKHMTSTQANKAKAEIRALGFPSLDFSFGDVINGIKDGIYQVVDVVVDGIKDAASALITLVKDAATFVWEGTCNFVRQAFEVVGAIFEMVKVFFEDLFAWLAFLLDWADIKNSAETFKTLLTGFQQEGLDWVTNTLPLATDSFFQSCKSGLTEQFDVAKAYMNGISLSSYDSSTTPPGNTLVATGLSSSDQLQLDDLPSTAMWLLNKILNAGGGDNGYTFTSNSLTSLESLFASFEEAANTAGLSDDFNAAVSDFTNLFTSFSNRSTADGTPFDNILDATKHMVFCALDLLETLVLVFEKAAAEAFKFFAELLNAPIDLPIISPIFKFITGTDLTCINAICYSIAIPFTLLYKLITGQKPFQNSSPLLHNSAEIRALAVPDELTLARGILTLINTPFDAIQDIIGAAPDLLSPGGNIRFLNIGILLIPVINSALSIPSLKKGPIYVTAWSIATVAPAMSLIWLCATGLRKGPRGHIVGQIALGLLGGGAMGTAIWHACEPEDSTDKTQAIITSQFYGSLSNLAKPLRIVSQRFTNPVTVIAVGVAMPTIDFVSGIGAGRALIHAGSVTT</sequence>
<protein>
    <submittedName>
        <fullName evidence="2">Uncharacterized protein</fullName>
    </submittedName>
</protein>
<evidence type="ECO:0000256" key="1">
    <source>
        <dbReference type="SAM" id="Phobius"/>
    </source>
</evidence>
<evidence type="ECO:0000313" key="3">
    <source>
        <dbReference type="Proteomes" id="UP000294933"/>
    </source>
</evidence>
<dbReference type="AlphaFoldDB" id="A0A4Y7PE87"/>
<feature type="transmembrane region" description="Helical" evidence="1">
    <location>
        <begin position="1105"/>
        <end position="1126"/>
    </location>
</feature>